<keyword evidence="1" id="KW-0812">Transmembrane</keyword>
<evidence type="ECO:0000256" key="1">
    <source>
        <dbReference type="SAM" id="Phobius"/>
    </source>
</evidence>
<name>A0A1G8UR39_9STAP</name>
<evidence type="ECO:0000313" key="2">
    <source>
        <dbReference type="EMBL" id="SDJ56251.1"/>
    </source>
</evidence>
<feature type="transmembrane region" description="Helical" evidence="1">
    <location>
        <begin position="12"/>
        <end position="36"/>
    </location>
</feature>
<gene>
    <name evidence="2" type="ORF">SAMN05216187_10183</name>
</gene>
<reference evidence="3" key="1">
    <citation type="submission" date="2016-10" db="EMBL/GenBank/DDBJ databases">
        <authorList>
            <person name="Varghese N."/>
            <person name="Submissions S."/>
        </authorList>
    </citation>
    <scope>NUCLEOTIDE SEQUENCE [LARGE SCALE GENOMIC DNA]</scope>
    <source>
        <strain evidence="3">CGMCC 1.8911</strain>
    </source>
</reference>
<dbReference type="InterPro" id="IPR016977">
    <property type="entry name" value="ComGF"/>
</dbReference>
<organism evidence="2 3">
    <name type="scientific">Jeotgalicoccus aerolatus</name>
    <dbReference type="NCBI Taxonomy" id="709510"/>
    <lineage>
        <taxon>Bacteria</taxon>
        <taxon>Bacillati</taxon>
        <taxon>Bacillota</taxon>
        <taxon>Bacilli</taxon>
        <taxon>Bacillales</taxon>
        <taxon>Staphylococcaceae</taxon>
        <taxon>Jeotgalicoccus</taxon>
    </lineage>
</organism>
<dbReference type="OrthoDB" id="2389669at2"/>
<protein>
    <submittedName>
        <fullName evidence="2">Competence protein ComGF</fullName>
    </submittedName>
</protein>
<sequence length="138" mass="15581">MRTDLKKYAADGFTYLEMLLSLMTAALIMAVMPGILSVFQALEPIDDDYDLDIFTMDIMETYDASSDIKISNASVIQFKTDRGQVSYRYHNGRIIKSIDGDGFVTLMFNIDTFILNESNGLITLKLKGDADETYTFNK</sequence>
<dbReference type="EMBL" id="FNFI01000001">
    <property type="protein sequence ID" value="SDJ56251.1"/>
    <property type="molecule type" value="Genomic_DNA"/>
</dbReference>
<proteinExistence type="predicted"/>
<accession>A0A1G8UR39</accession>
<dbReference type="AlphaFoldDB" id="A0A1G8UR39"/>
<evidence type="ECO:0000313" key="3">
    <source>
        <dbReference type="Proteomes" id="UP000242700"/>
    </source>
</evidence>
<dbReference type="RefSeq" id="WP_092594572.1">
    <property type="nucleotide sequence ID" value="NZ_FNFI01000001.1"/>
</dbReference>
<dbReference type="Proteomes" id="UP000242700">
    <property type="component" value="Unassembled WGS sequence"/>
</dbReference>
<keyword evidence="1" id="KW-1133">Transmembrane helix</keyword>
<dbReference type="Pfam" id="PF15980">
    <property type="entry name" value="ComGF"/>
    <property type="match status" value="1"/>
</dbReference>
<keyword evidence="1" id="KW-0472">Membrane</keyword>
<dbReference type="STRING" id="586411.SAMN05216187_10183"/>